<reference evidence="1" key="1">
    <citation type="submission" date="2022-03" db="EMBL/GenBank/DDBJ databases">
        <authorList>
            <person name="Martin C."/>
        </authorList>
    </citation>
    <scope>NUCLEOTIDE SEQUENCE</scope>
</reference>
<gene>
    <name evidence="1" type="ORF">OFUS_LOCUS1120</name>
</gene>
<dbReference type="OrthoDB" id="5970620at2759"/>
<name>A0A8J1Y1R3_OWEFU</name>
<dbReference type="Proteomes" id="UP000749559">
    <property type="component" value="Unassembled WGS sequence"/>
</dbReference>
<keyword evidence="2" id="KW-1185">Reference proteome</keyword>
<accession>A0A8J1Y1R3</accession>
<dbReference type="InterPro" id="IPR019322">
    <property type="entry name" value="TIMM29"/>
</dbReference>
<protein>
    <submittedName>
        <fullName evidence="1">Uncharacterized protein</fullName>
    </submittedName>
</protein>
<dbReference type="PANTHER" id="PTHR21435:SF1">
    <property type="entry name" value="MITOCHONDRIAL IMPORT INNER MEMBRANE TRANSLOCASE SUBUNIT TIM29"/>
    <property type="match status" value="1"/>
</dbReference>
<dbReference type="Pfam" id="PF10171">
    <property type="entry name" value="Tim29"/>
    <property type="match status" value="1"/>
</dbReference>
<dbReference type="GO" id="GO:0045039">
    <property type="term" value="P:protein insertion into mitochondrial inner membrane"/>
    <property type="evidence" value="ECO:0007669"/>
    <property type="project" value="TreeGrafter"/>
</dbReference>
<evidence type="ECO:0000313" key="2">
    <source>
        <dbReference type="Proteomes" id="UP000749559"/>
    </source>
</evidence>
<evidence type="ECO:0000313" key="1">
    <source>
        <dbReference type="EMBL" id="CAH1773536.1"/>
    </source>
</evidence>
<comment type="caution">
    <text evidence="1">The sequence shown here is derived from an EMBL/GenBank/DDBJ whole genome shotgun (WGS) entry which is preliminary data.</text>
</comment>
<dbReference type="AlphaFoldDB" id="A0A8J1Y1R3"/>
<dbReference type="PANTHER" id="PTHR21435">
    <property type="entry name" value="MITOCHONDRIAL IMPORT INNER MEMBRANE TRANSLOCASE SUBUNIT TIM29"/>
    <property type="match status" value="1"/>
</dbReference>
<dbReference type="EMBL" id="CAIIXF020000001">
    <property type="protein sequence ID" value="CAH1773536.1"/>
    <property type="molecule type" value="Genomic_DNA"/>
</dbReference>
<dbReference type="GO" id="GO:0042721">
    <property type="term" value="C:TIM22 mitochondrial import inner membrane insertion complex"/>
    <property type="evidence" value="ECO:0007669"/>
    <property type="project" value="InterPro"/>
</dbReference>
<sequence>MFSRTNIPVFRRFLNTNIDPEKLTRGQRFKNYMKLIVDDYATVGKETVQDIKAKPLKSAFIFSLLGTSGYMIKTRPNKQDFITTLVSNTDELLLVGDLTRNPVSNAKMEEINKLNKEGRLRFFNLGVCTIVWFANFSREVDLYETQCKHLKPAFLDRFNTRFVDVGVAGHWFNLEKYMIDFDINSTEWPVIEESKTKIAA</sequence>
<proteinExistence type="predicted"/>
<organism evidence="1 2">
    <name type="scientific">Owenia fusiformis</name>
    <name type="common">Polychaete worm</name>
    <dbReference type="NCBI Taxonomy" id="6347"/>
    <lineage>
        <taxon>Eukaryota</taxon>
        <taxon>Metazoa</taxon>
        <taxon>Spiralia</taxon>
        <taxon>Lophotrochozoa</taxon>
        <taxon>Annelida</taxon>
        <taxon>Polychaeta</taxon>
        <taxon>Sedentaria</taxon>
        <taxon>Canalipalpata</taxon>
        <taxon>Sabellida</taxon>
        <taxon>Oweniida</taxon>
        <taxon>Oweniidae</taxon>
        <taxon>Owenia</taxon>
    </lineage>
</organism>